<feature type="domain" description="DUF5979" evidence="4">
    <location>
        <begin position="509"/>
        <end position="605"/>
    </location>
</feature>
<evidence type="ECO:0000256" key="1">
    <source>
        <dbReference type="SAM" id="MobiDB-lite"/>
    </source>
</evidence>
<dbReference type="AlphaFoldDB" id="A0A6J6DTI5"/>
<dbReference type="Pfam" id="PF24514">
    <property type="entry name" value="SpaA_4"/>
    <property type="match status" value="1"/>
</dbReference>
<organism evidence="6">
    <name type="scientific">freshwater metagenome</name>
    <dbReference type="NCBI Taxonomy" id="449393"/>
    <lineage>
        <taxon>unclassified sequences</taxon>
        <taxon>metagenomes</taxon>
        <taxon>ecological metagenomes</taxon>
    </lineage>
</organism>
<name>A0A6J6DTI5_9ZZZZ</name>
<feature type="domain" description="SpaA-like prealbumin fold" evidence="3">
    <location>
        <begin position="398"/>
        <end position="500"/>
    </location>
</feature>
<dbReference type="Pfam" id="PF19407">
    <property type="entry name" value="DUF5979"/>
    <property type="match status" value="2"/>
</dbReference>
<dbReference type="InterPro" id="IPR055371">
    <property type="entry name" value="SpaA_PFL_dom_4"/>
</dbReference>
<feature type="domain" description="DUF5979" evidence="4">
    <location>
        <begin position="613"/>
        <end position="705"/>
    </location>
</feature>
<evidence type="ECO:0000259" key="5">
    <source>
        <dbReference type="Pfam" id="PF24514"/>
    </source>
</evidence>
<gene>
    <name evidence="6" type="ORF">UFOPK1704_00258</name>
</gene>
<evidence type="ECO:0000259" key="3">
    <source>
        <dbReference type="Pfam" id="PF19403"/>
    </source>
</evidence>
<evidence type="ECO:0000256" key="2">
    <source>
        <dbReference type="SAM" id="Phobius"/>
    </source>
</evidence>
<feature type="transmembrane region" description="Helical" evidence="2">
    <location>
        <begin position="764"/>
        <end position="781"/>
    </location>
</feature>
<protein>
    <submittedName>
        <fullName evidence="6">Unannotated protein</fullName>
    </submittedName>
</protein>
<evidence type="ECO:0000313" key="6">
    <source>
        <dbReference type="EMBL" id="CAB4567432.1"/>
    </source>
</evidence>
<keyword evidence="2" id="KW-0812">Transmembrane</keyword>
<feature type="region of interest" description="Disordered" evidence="1">
    <location>
        <begin position="81"/>
        <end position="118"/>
    </location>
</feature>
<accession>A0A6J6DTI5</accession>
<keyword evidence="2" id="KW-0472">Membrane</keyword>
<reference evidence="6" key="1">
    <citation type="submission" date="2020-05" db="EMBL/GenBank/DDBJ databases">
        <authorList>
            <person name="Chiriac C."/>
            <person name="Salcher M."/>
            <person name="Ghai R."/>
            <person name="Kavagutti S V."/>
        </authorList>
    </citation>
    <scope>NUCLEOTIDE SEQUENCE</scope>
</reference>
<dbReference type="InterPro" id="IPR045826">
    <property type="entry name" value="SpaA_PFL_dom_2"/>
</dbReference>
<keyword evidence="2" id="KW-1133">Transmembrane helix</keyword>
<feature type="domain" description="SpaA-like prealbumin fold" evidence="5">
    <location>
        <begin position="283"/>
        <end position="395"/>
    </location>
</feature>
<dbReference type="Pfam" id="PF19403">
    <property type="entry name" value="SpaA_2"/>
    <property type="match status" value="1"/>
</dbReference>
<feature type="compositionally biased region" description="Polar residues" evidence="1">
    <location>
        <begin position="104"/>
        <end position="118"/>
    </location>
</feature>
<proteinExistence type="predicted"/>
<sequence>MKDSPKRFESVLRILTAGIVSTVAISATVMLNPSQSRALPLSTGIISAKVSDHIGIDENGDPDGTTATNCVRYKPVNGASSSDWVTHTGSPNEAQTAHGRDGSTCPSQLDTSEQSAVGIQPAPATSFTSGVPFLLARAIHYNNPIHSSAEFWKGQLVLRLADFDNAPSIGLDWSMWETPNNADPCPNGSDENGCFDHIKFTSQIGDQVISQGGLDYRLVVTGFVPTPAKTECAKSPSGDVVNEFWTNERASTHACIYAELSEIRKVVVTKSITGYEDEFIAPSSTFDFSTDGTLSGSPWNSGSFSLTPPNDGTASTKPVEIVESDEVTISEKTPSDSRWSLTDIQCFDFDEKGNLRPLPKGAVYDIDKQQVTLSNIPAPADPSNPHINCEFTNTYTPAATLTLVKQLQGGPAQLSDFTLEAKGEDSAPTNGMIISGTSGESAVTNRVIPAGNYTLSESGPAGYVSDAGWSCNEAQTPQDRSPLQKNTITLTDGAQVTCSISNRFRTGDFRINVIVNAPSGALTIADPEFTGTYTCGTSEATLFSAKQSSPFASSGLAAGQECTVTASQPVGNLSNDSFRWLSPTYSTQPVIIEDETTVAVTITYEVVQDFGTLVISKAVTGAAEGLVSGTTFSISVSCGEIYNQTLLVGVASPATTSNIPLGTTCVIGETPPTSGLINAQYSWGITPSSQSVVVSAANQAVTLVNNIIFTAATTTTTTTVATPTTTVAPPTTTVPAVELQVLIPAEEEQELQVLLPEAGSNIHWLMYVAILLMGMGAVLMTRRKVTN</sequence>
<evidence type="ECO:0000259" key="4">
    <source>
        <dbReference type="Pfam" id="PF19407"/>
    </source>
</evidence>
<feature type="transmembrane region" description="Helical" evidence="2">
    <location>
        <begin position="12"/>
        <end position="31"/>
    </location>
</feature>
<feature type="compositionally biased region" description="Polar residues" evidence="1">
    <location>
        <begin position="81"/>
        <end position="95"/>
    </location>
</feature>
<dbReference type="EMBL" id="CAEZTQ010000031">
    <property type="protein sequence ID" value="CAB4567432.1"/>
    <property type="molecule type" value="Genomic_DNA"/>
</dbReference>
<dbReference type="InterPro" id="IPR046022">
    <property type="entry name" value="DUF5979"/>
</dbReference>